<evidence type="ECO:0000313" key="3">
    <source>
        <dbReference type="Proteomes" id="UP000286208"/>
    </source>
</evidence>
<reference evidence="2 3" key="1">
    <citation type="submission" date="2018-11" db="EMBL/GenBank/DDBJ databases">
        <title>Rhodococcus spongicola sp. nov. and Rhodococcus xishaensis sp. nov. from marine sponges.</title>
        <authorList>
            <person name="Li L."/>
            <person name="Lin H.W."/>
        </authorList>
    </citation>
    <scope>NUCLEOTIDE SEQUENCE [LARGE SCALE GENOMIC DNA]</scope>
    <source>
        <strain evidence="2 3">CCTCC AB2014297</strain>
    </source>
</reference>
<dbReference type="Gene3D" id="3.40.50.1820">
    <property type="entry name" value="alpha/beta hydrolase"/>
    <property type="match status" value="1"/>
</dbReference>
<evidence type="ECO:0000313" key="2">
    <source>
        <dbReference type="EMBL" id="RVW07726.1"/>
    </source>
</evidence>
<dbReference type="EMBL" id="RKLP01000011">
    <property type="protein sequence ID" value="RVW07726.1"/>
    <property type="molecule type" value="Genomic_DNA"/>
</dbReference>
<accession>A0A438B9R0</accession>
<dbReference type="SUPFAM" id="SSF53474">
    <property type="entry name" value="alpha/beta-Hydrolases"/>
    <property type="match status" value="1"/>
</dbReference>
<gene>
    <name evidence="2" type="ORF">EGT67_20010</name>
</gene>
<dbReference type="RefSeq" id="WP_127917844.1">
    <property type="nucleotide sequence ID" value="NZ_RKLP01000011.1"/>
</dbReference>
<sequence length="153" mass="15934">MHGAGSNRSNTWITFAPLLADEGYRVFAPTHGTTPTSPMRSVRSGAWHRRRTAPHSPPTSWIRGRTATNAGHVHILGAARGSPPPDRFVNYRGGATTVDKSVSRGPVRNGPRGTGPDGRPAASHAAAGHVLDALDPGHPRPVPCGPAQPVVGG</sequence>
<evidence type="ECO:0000256" key="1">
    <source>
        <dbReference type="SAM" id="MobiDB-lite"/>
    </source>
</evidence>
<comment type="caution">
    <text evidence="2">The sequence shown here is derived from an EMBL/GenBank/DDBJ whole genome shotgun (WGS) entry which is preliminary data.</text>
</comment>
<proteinExistence type="predicted"/>
<keyword evidence="3" id="KW-1185">Reference proteome</keyword>
<organism evidence="2 3">
    <name type="scientific">Prescottella agglutinans</name>
    <dbReference type="NCBI Taxonomy" id="1644129"/>
    <lineage>
        <taxon>Bacteria</taxon>
        <taxon>Bacillati</taxon>
        <taxon>Actinomycetota</taxon>
        <taxon>Actinomycetes</taxon>
        <taxon>Mycobacteriales</taxon>
        <taxon>Nocardiaceae</taxon>
        <taxon>Prescottella</taxon>
    </lineage>
</organism>
<dbReference type="Proteomes" id="UP000286208">
    <property type="component" value="Unassembled WGS sequence"/>
</dbReference>
<dbReference type="OrthoDB" id="8871309at2"/>
<name>A0A438B9R0_9NOCA</name>
<protein>
    <submittedName>
        <fullName evidence="2">Uncharacterized protein</fullName>
    </submittedName>
</protein>
<dbReference type="AlphaFoldDB" id="A0A438B9R0"/>
<feature type="region of interest" description="Disordered" evidence="1">
    <location>
        <begin position="78"/>
        <end position="153"/>
    </location>
</feature>
<dbReference type="InterPro" id="IPR029058">
    <property type="entry name" value="AB_hydrolase_fold"/>
</dbReference>
<feature type="region of interest" description="Disordered" evidence="1">
    <location>
        <begin position="29"/>
        <end position="61"/>
    </location>
</feature>